<proteinExistence type="predicted"/>
<name>A0ABW8NKQ3_9GAMM</name>
<keyword evidence="1" id="KW-0812">Transmembrane</keyword>
<organism evidence="2 3">
    <name type="scientific">Oceanobacter antarcticus</name>
    <dbReference type="NCBI Taxonomy" id="3133425"/>
    <lineage>
        <taxon>Bacteria</taxon>
        <taxon>Pseudomonadati</taxon>
        <taxon>Pseudomonadota</taxon>
        <taxon>Gammaproteobacteria</taxon>
        <taxon>Oceanospirillales</taxon>
        <taxon>Oceanospirillaceae</taxon>
        <taxon>Oceanobacter</taxon>
    </lineage>
</organism>
<feature type="transmembrane region" description="Helical" evidence="1">
    <location>
        <begin position="14"/>
        <end position="32"/>
    </location>
</feature>
<evidence type="ECO:0000313" key="2">
    <source>
        <dbReference type="EMBL" id="MFK4753441.1"/>
    </source>
</evidence>
<protein>
    <recommendedName>
        <fullName evidence="4">Toxin CptA</fullName>
    </recommendedName>
</protein>
<dbReference type="EMBL" id="JBBKTX010000016">
    <property type="protein sequence ID" value="MFK4753441.1"/>
    <property type="molecule type" value="Genomic_DNA"/>
</dbReference>
<evidence type="ECO:0000256" key="1">
    <source>
        <dbReference type="SAM" id="Phobius"/>
    </source>
</evidence>
<sequence>MHEPPELAWQLRTGRWQIVLDVLALLAFCLMLSVFRYGLWLTLFASLLTVAVYWLWYWKQDPVICLQKLPESDMTAASPPWRLIYRSGNIRQVRWRPGSVRRSRLLVLRYSIWPWQGLVLRCRDFESVQHFKALQRVLYSEL</sequence>
<keyword evidence="3" id="KW-1185">Reference proteome</keyword>
<keyword evidence="1" id="KW-0472">Membrane</keyword>
<gene>
    <name evidence="2" type="ORF">WG929_13575</name>
</gene>
<evidence type="ECO:0000313" key="3">
    <source>
        <dbReference type="Proteomes" id="UP001620597"/>
    </source>
</evidence>
<keyword evidence="1" id="KW-1133">Transmembrane helix</keyword>
<accession>A0ABW8NKQ3</accession>
<reference evidence="2 3" key="1">
    <citation type="submission" date="2024-03" db="EMBL/GenBank/DDBJ databases">
        <title>High-quality draft genome sequence of Oceanobacter sp. wDCs-4.</title>
        <authorList>
            <person name="Dong C."/>
        </authorList>
    </citation>
    <scope>NUCLEOTIDE SEQUENCE [LARGE SCALE GENOMIC DNA]</scope>
    <source>
        <strain evidence="3">wDCs-4</strain>
    </source>
</reference>
<feature type="transmembrane region" description="Helical" evidence="1">
    <location>
        <begin position="39"/>
        <end position="58"/>
    </location>
</feature>
<dbReference type="RefSeq" id="WP_416206477.1">
    <property type="nucleotide sequence ID" value="NZ_JBBKTX010000016.1"/>
</dbReference>
<evidence type="ECO:0008006" key="4">
    <source>
        <dbReference type="Google" id="ProtNLM"/>
    </source>
</evidence>
<dbReference type="Proteomes" id="UP001620597">
    <property type="component" value="Unassembled WGS sequence"/>
</dbReference>
<comment type="caution">
    <text evidence="2">The sequence shown here is derived from an EMBL/GenBank/DDBJ whole genome shotgun (WGS) entry which is preliminary data.</text>
</comment>